<sequence>MGLHTGFTDRKTTHTMNNIITTFQFSLTTGRTLNVRVTDQNGDPWFIAKDVCDVLGFANPSDATKYLDEDEKALINNPSLTANPNGNVTIINESGLYSLILRSRKAEAKRFKKWVTSEVLPSIRKHGGYLKGQEELPEGLVSSLHKTIRENALPALRYYDLLTEHNYYPGISKHKREASKQEAIIKTAVKFDLPPSFVRQLVSHGVKEALNNGSLYV</sequence>
<dbReference type="PANTHER" id="PTHR36180">
    <property type="entry name" value="DNA-BINDING PROTEIN-RELATED-RELATED"/>
    <property type="match status" value="1"/>
</dbReference>
<evidence type="ECO:0000259" key="1">
    <source>
        <dbReference type="PROSITE" id="PS51750"/>
    </source>
</evidence>
<dbReference type="SMART" id="SM01040">
    <property type="entry name" value="Bro-N"/>
    <property type="match status" value="1"/>
</dbReference>
<dbReference type="PROSITE" id="PS51750">
    <property type="entry name" value="BRO_N"/>
    <property type="match status" value="1"/>
</dbReference>
<keyword evidence="3" id="KW-1185">Reference proteome</keyword>
<organism evidence="2 3">
    <name type="scientific">Desulfomicrobium baculatum (strain DSM 4028 / VKM B-1378 / X)</name>
    <name type="common">Desulfovibrio baculatus</name>
    <dbReference type="NCBI Taxonomy" id="525897"/>
    <lineage>
        <taxon>Bacteria</taxon>
        <taxon>Pseudomonadati</taxon>
        <taxon>Thermodesulfobacteriota</taxon>
        <taxon>Desulfovibrionia</taxon>
        <taxon>Desulfovibrionales</taxon>
        <taxon>Desulfomicrobiaceae</taxon>
        <taxon>Desulfomicrobium</taxon>
    </lineage>
</organism>
<dbReference type="HOGENOM" id="CLU_1270599_0_0_7"/>
<dbReference type="PANTHER" id="PTHR36180:SF2">
    <property type="entry name" value="BRO FAMILY PROTEIN"/>
    <property type="match status" value="1"/>
</dbReference>
<dbReference type="Pfam" id="PF02498">
    <property type="entry name" value="Bro-N"/>
    <property type="match status" value="1"/>
</dbReference>
<reference evidence="2 3" key="1">
    <citation type="journal article" date="2009" name="Stand. Genomic Sci.">
        <title>Complete genome sequence of Desulfomicrobium baculatum type strain (X).</title>
        <authorList>
            <person name="Copeland A."/>
            <person name="Spring S."/>
            <person name="Goker M."/>
            <person name="Schneider S."/>
            <person name="Lapidus A."/>
            <person name="Del Rio T.G."/>
            <person name="Tice H."/>
            <person name="Cheng J.F."/>
            <person name="Chen F."/>
            <person name="Nolan M."/>
            <person name="Bruce D."/>
            <person name="Goodwin L."/>
            <person name="Pitluck S."/>
            <person name="Ivanova N."/>
            <person name="Mavrommatis K."/>
            <person name="Ovchinnikova G."/>
            <person name="Pati A."/>
            <person name="Chen A."/>
            <person name="Palaniappan K."/>
            <person name="Land M."/>
            <person name="Hauser L."/>
            <person name="Chang Y.J."/>
            <person name="Jeffries C.C."/>
            <person name="Meincke L."/>
            <person name="Sims D."/>
            <person name="Brettin T."/>
            <person name="Detter J.C."/>
            <person name="Han C."/>
            <person name="Chain P."/>
            <person name="Bristow J."/>
            <person name="Eisen J.A."/>
            <person name="Markowitz V."/>
            <person name="Hugenholtz P."/>
            <person name="Kyrpides N.C."/>
            <person name="Klenk H.P."/>
            <person name="Lucas S."/>
        </authorList>
    </citation>
    <scope>NUCLEOTIDE SEQUENCE [LARGE SCALE GENOMIC DNA]</scope>
    <source>
        <strain evidence="3">DSM 4028 / VKM B-1378 / X</strain>
    </source>
</reference>
<proteinExistence type="predicted"/>
<name>C7LPH1_DESBD</name>
<evidence type="ECO:0000313" key="3">
    <source>
        <dbReference type="Proteomes" id="UP000002216"/>
    </source>
</evidence>
<dbReference type="InterPro" id="IPR003497">
    <property type="entry name" value="BRO_N_domain"/>
</dbReference>
<dbReference type="Proteomes" id="UP000002216">
    <property type="component" value="Chromosome"/>
</dbReference>
<accession>C7LPH1</accession>
<dbReference type="eggNOG" id="COG3617">
    <property type="taxonomic scope" value="Bacteria"/>
</dbReference>
<feature type="domain" description="Bro-N" evidence="1">
    <location>
        <begin position="16"/>
        <end position="127"/>
    </location>
</feature>
<dbReference type="KEGG" id="dba:Dbac_0898"/>
<evidence type="ECO:0000313" key="2">
    <source>
        <dbReference type="EMBL" id="ACU89014.1"/>
    </source>
</evidence>
<protein>
    <submittedName>
        <fullName evidence="2">Prophage antirepressor</fullName>
    </submittedName>
</protein>
<gene>
    <name evidence="2" type="ordered locus">Dbac_0898</name>
</gene>
<dbReference type="EMBL" id="CP001629">
    <property type="protein sequence ID" value="ACU89014.1"/>
    <property type="molecule type" value="Genomic_DNA"/>
</dbReference>
<dbReference type="AlphaFoldDB" id="C7LPH1"/>